<dbReference type="Proteomes" id="UP000183050">
    <property type="component" value="Chromosome"/>
</dbReference>
<name>A0A1L3ZCW0_RHILE</name>
<accession>A0A1L3ZCW0</accession>
<organism evidence="1 2">
    <name type="scientific">Rhizobium leguminosarum</name>
    <dbReference type="NCBI Taxonomy" id="384"/>
    <lineage>
        <taxon>Bacteria</taxon>
        <taxon>Pseudomonadati</taxon>
        <taxon>Pseudomonadota</taxon>
        <taxon>Alphaproteobacteria</taxon>
        <taxon>Hyphomicrobiales</taxon>
        <taxon>Rhizobiaceae</taxon>
        <taxon>Rhizobium/Agrobacterium group</taxon>
        <taxon>Rhizobium</taxon>
    </lineage>
</organism>
<gene>
    <name evidence="1" type="ORF">BMW22_18915</name>
</gene>
<proteinExistence type="predicted"/>
<evidence type="ECO:0000313" key="2">
    <source>
        <dbReference type="Proteomes" id="UP000183050"/>
    </source>
</evidence>
<dbReference type="AlphaFoldDB" id="A0A1L3ZCW0"/>
<evidence type="ECO:0000313" key="1">
    <source>
        <dbReference type="EMBL" id="API53411.1"/>
    </source>
</evidence>
<reference evidence="1 2" key="1">
    <citation type="submission" date="2016-11" db="EMBL/GenBank/DDBJ databases">
        <title>Rhizobium leguminosarum bv. viciae strain Vaf12 isolated from Vavilovia formosa root nodules from Russia, Dagestan.</title>
        <authorList>
            <person name="Kimeklis A."/>
        </authorList>
    </citation>
    <scope>NUCLEOTIDE SEQUENCE [LARGE SCALE GENOMIC DNA]</scope>
    <source>
        <strain evidence="1 2">Vaf-108</strain>
    </source>
</reference>
<sequence>MVQAHDSLRSKKSRDCLFAVSARRRDPASSCGSRRGFSCHGTEQSFARALDAPTEGIGLTSTDPAFFDDADLADGSDFGNGWEVTRLVERDFHPNMNGWCRARSRRPRRRFPKD</sequence>
<dbReference type="EMBL" id="CP018228">
    <property type="protein sequence ID" value="API53411.1"/>
    <property type="molecule type" value="Genomic_DNA"/>
</dbReference>
<protein>
    <submittedName>
        <fullName evidence="1">Uncharacterized protein</fullName>
    </submittedName>
</protein>